<organism evidence="2 3">
    <name type="scientific">Hexamita inflata</name>
    <dbReference type="NCBI Taxonomy" id="28002"/>
    <lineage>
        <taxon>Eukaryota</taxon>
        <taxon>Metamonada</taxon>
        <taxon>Diplomonadida</taxon>
        <taxon>Hexamitidae</taxon>
        <taxon>Hexamitinae</taxon>
        <taxon>Hexamita</taxon>
    </lineage>
</organism>
<sequence>MSSANWEQVLQDLQKIDLQPLVSLLQDLEQDQGNETILKKVQTKYNQNLQILNSVYYAISSPEVQQELQQNQNTKKQIVQLQDQIKLNTQQLNKDNIVLGNIKSELTEYEQIISNNKLLMKQIENETIETQKLTQQNLINMRQMGEQSYIKMQAQADQIQVEQNKLKQFIEVYTIQQDQTQSQKQALENRIAELTEQNLSLERQIKQEEHESKAYLNQLQKEADIEINTVMQQLTQQKAEALQYQERTKELQEENNQLKSKLKTLKEKTNQVKPEYNNQLHSYNSQVSTKLNIDQKLNKQNSLDLVQTLNLNKQKQQTQINEIQTEVERYQLQKSQLTQKLTERLQLLSELSAEKHQIECEFQLLSQKMKLSKEADQTLHDLKETQQNNENLLKELTNKLKENVNKVVTRTRTGVRIVKRDLSPAKDQQIMVTAGNIVFKLKK</sequence>
<name>A0ABP1HI46_9EUKA</name>
<comment type="caution">
    <text evidence="2">The sequence shown here is derived from an EMBL/GenBank/DDBJ whole genome shotgun (WGS) entry which is preliminary data.</text>
</comment>
<evidence type="ECO:0000313" key="3">
    <source>
        <dbReference type="Proteomes" id="UP001642409"/>
    </source>
</evidence>
<reference evidence="2 3" key="1">
    <citation type="submission" date="2024-07" db="EMBL/GenBank/DDBJ databases">
        <authorList>
            <person name="Akdeniz Z."/>
        </authorList>
    </citation>
    <scope>NUCLEOTIDE SEQUENCE [LARGE SCALE GENOMIC DNA]</scope>
</reference>
<evidence type="ECO:0000256" key="1">
    <source>
        <dbReference type="SAM" id="Coils"/>
    </source>
</evidence>
<evidence type="ECO:0000313" key="2">
    <source>
        <dbReference type="EMBL" id="CAL5995178.1"/>
    </source>
</evidence>
<keyword evidence="1" id="KW-0175">Coiled coil</keyword>
<protein>
    <submittedName>
        <fullName evidence="2">Hypothetical_protein</fullName>
    </submittedName>
</protein>
<gene>
    <name evidence="2" type="ORF">HINF_LOCUS13911</name>
</gene>
<accession>A0ABP1HI46</accession>
<keyword evidence="3" id="KW-1185">Reference proteome</keyword>
<feature type="coiled-coil region" evidence="1">
    <location>
        <begin position="64"/>
        <end position="136"/>
    </location>
</feature>
<feature type="coiled-coil region" evidence="1">
    <location>
        <begin position="306"/>
        <end position="406"/>
    </location>
</feature>
<dbReference type="EMBL" id="CAXDID020000032">
    <property type="protein sequence ID" value="CAL5995178.1"/>
    <property type="molecule type" value="Genomic_DNA"/>
</dbReference>
<feature type="coiled-coil region" evidence="1">
    <location>
        <begin position="170"/>
        <end position="271"/>
    </location>
</feature>
<dbReference type="Proteomes" id="UP001642409">
    <property type="component" value="Unassembled WGS sequence"/>
</dbReference>
<proteinExistence type="predicted"/>